<proteinExistence type="predicted"/>
<dbReference type="PROSITE" id="PS50966">
    <property type="entry name" value="ZF_SWIM"/>
    <property type="match status" value="1"/>
</dbReference>
<keyword evidence="1" id="KW-0479">Metal-binding</keyword>
<protein>
    <recommendedName>
        <fullName evidence="2">SWIM-type domain-containing protein</fullName>
    </recommendedName>
</protein>
<keyword evidence="1" id="KW-0862">Zinc</keyword>
<dbReference type="RefSeq" id="WP_148690655.1">
    <property type="nucleotide sequence ID" value="NZ_CP020477.1"/>
</dbReference>
<sequence>MSKVISIKDTNDGTLIYGLVPAKCIVGYYKVSIKVKRSKLVDSNCSCGSSLCPHAVKLYLFYMAHFKNMKKTEKK</sequence>
<organism evidence="3 4">
    <name type="scientific">Acidianus manzaensis</name>
    <dbReference type="NCBI Taxonomy" id="282676"/>
    <lineage>
        <taxon>Archaea</taxon>
        <taxon>Thermoproteota</taxon>
        <taxon>Thermoprotei</taxon>
        <taxon>Sulfolobales</taxon>
        <taxon>Sulfolobaceae</taxon>
        <taxon>Acidianus</taxon>
    </lineage>
</organism>
<name>A0A1W6JXE1_9CREN</name>
<feature type="domain" description="SWIM-type" evidence="2">
    <location>
        <begin position="29"/>
        <end position="63"/>
    </location>
</feature>
<accession>A0A1W6JXE1</accession>
<evidence type="ECO:0000313" key="4">
    <source>
        <dbReference type="Proteomes" id="UP000193404"/>
    </source>
</evidence>
<gene>
    <name evidence="3" type="ORF">B6F84_01920</name>
</gene>
<keyword evidence="4" id="KW-1185">Reference proteome</keyword>
<dbReference type="Proteomes" id="UP000193404">
    <property type="component" value="Chromosome"/>
</dbReference>
<keyword evidence="1" id="KW-0863">Zinc-finger</keyword>
<dbReference type="GO" id="GO:0008270">
    <property type="term" value="F:zinc ion binding"/>
    <property type="evidence" value="ECO:0007669"/>
    <property type="project" value="UniProtKB-KW"/>
</dbReference>
<evidence type="ECO:0000256" key="1">
    <source>
        <dbReference type="PROSITE-ProRule" id="PRU00325"/>
    </source>
</evidence>
<dbReference type="InterPro" id="IPR007527">
    <property type="entry name" value="Znf_SWIM"/>
</dbReference>
<dbReference type="AlphaFoldDB" id="A0A1W6JXE1"/>
<dbReference type="OrthoDB" id="38105at2157"/>
<reference evidence="3 4" key="1">
    <citation type="submission" date="2017-03" db="EMBL/GenBank/DDBJ databases">
        <title>Sulfur activation and transportation mechanism of thermophilic Archaea Acidianus manzaensis YN-25.</title>
        <authorList>
            <person name="Ma Y."/>
            <person name="Yang Y."/>
            <person name="Xia J."/>
        </authorList>
    </citation>
    <scope>NUCLEOTIDE SEQUENCE [LARGE SCALE GENOMIC DNA]</scope>
    <source>
        <strain evidence="3 4">YN-25</strain>
    </source>
</reference>
<evidence type="ECO:0000313" key="3">
    <source>
        <dbReference type="EMBL" id="ARM74902.1"/>
    </source>
</evidence>
<dbReference type="STRING" id="282676.B6F84_01920"/>
<dbReference type="KEGG" id="aman:B6F84_01920"/>
<dbReference type="EMBL" id="CP020477">
    <property type="protein sequence ID" value="ARM74902.1"/>
    <property type="molecule type" value="Genomic_DNA"/>
</dbReference>
<dbReference type="GeneID" id="41589637"/>
<evidence type="ECO:0000259" key="2">
    <source>
        <dbReference type="PROSITE" id="PS50966"/>
    </source>
</evidence>